<dbReference type="EnsemblMetazoa" id="GPPI011336-RA">
    <property type="protein sequence ID" value="GPPI011336-PA"/>
    <property type="gene ID" value="GPPI011336"/>
</dbReference>
<name>A0A1B0AWR4_9MUSC</name>
<evidence type="ECO:0000313" key="3">
    <source>
        <dbReference type="EnsemblMetazoa" id="GPPI011336-PA"/>
    </source>
</evidence>
<organism evidence="3 4">
    <name type="scientific">Glossina palpalis gambiensis</name>
    <dbReference type="NCBI Taxonomy" id="67801"/>
    <lineage>
        <taxon>Eukaryota</taxon>
        <taxon>Metazoa</taxon>
        <taxon>Ecdysozoa</taxon>
        <taxon>Arthropoda</taxon>
        <taxon>Hexapoda</taxon>
        <taxon>Insecta</taxon>
        <taxon>Pterygota</taxon>
        <taxon>Neoptera</taxon>
        <taxon>Endopterygota</taxon>
        <taxon>Diptera</taxon>
        <taxon>Brachycera</taxon>
        <taxon>Muscomorpha</taxon>
        <taxon>Hippoboscoidea</taxon>
        <taxon>Glossinidae</taxon>
        <taxon>Glossina</taxon>
    </lineage>
</organism>
<keyword evidence="2" id="KW-0812">Transmembrane</keyword>
<keyword evidence="4" id="KW-1185">Reference proteome</keyword>
<proteinExistence type="predicted"/>
<dbReference type="EMBL" id="JXJN01004898">
    <property type="status" value="NOT_ANNOTATED_CDS"/>
    <property type="molecule type" value="Genomic_DNA"/>
</dbReference>
<protein>
    <submittedName>
        <fullName evidence="3">Uncharacterized protein</fullName>
    </submittedName>
</protein>
<keyword evidence="2" id="KW-1133">Transmembrane helix</keyword>
<keyword evidence="2" id="KW-0472">Membrane</keyword>
<reference evidence="4" key="1">
    <citation type="submission" date="2015-01" db="EMBL/GenBank/DDBJ databases">
        <authorList>
            <person name="Aksoy S."/>
            <person name="Warren W."/>
            <person name="Wilson R.K."/>
        </authorList>
    </citation>
    <scope>NUCLEOTIDE SEQUENCE [LARGE SCALE GENOMIC DNA]</scope>
    <source>
        <strain evidence="4">IAEA</strain>
    </source>
</reference>
<accession>A0A1B0AWR4</accession>
<feature type="region of interest" description="Disordered" evidence="1">
    <location>
        <begin position="30"/>
        <end position="49"/>
    </location>
</feature>
<evidence type="ECO:0000313" key="4">
    <source>
        <dbReference type="Proteomes" id="UP000092460"/>
    </source>
</evidence>
<evidence type="ECO:0000256" key="1">
    <source>
        <dbReference type="SAM" id="MobiDB-lite"/>
    </source>
</evidence>
<dbReference type="AlphaFoldDB" id="A0A1B0AWR4"/>
<reference evidence="3" key="2">
    <citation type="submission" date="2020-05" db="UniProtKB">
        <authorList>
            <consortium name="EnsemblMetazoa"/>
        </authorList>
    </citation>
    <scope>IDENTIFICATION</scope>
    <source>
        <strain evidence="3">IAEA</strain>
    </source>
</reference>
<dbReference type="Proteomes" id="UP000092460">
    <property type="component" value="Unassembled WGS sequence"/>
</dbReference>
<evidence type="ECO:0000256" key="2">
    <source>
        <dbReference type="SAM" id="Phobius"/>
    </source>
</evidence>
<feature type="transmembrane region" description="Helical" evidence="2">
    <location>
        <begin position="88"/>
        <end position="105"/>
    </location>
</feature>
<sequence length="166" mass="18705">MVVDNITTCHVSKPVSYILISTTTTTTTTTTAATTTTNSSDAESEGETERHKTTINFSYLLNFSCVFLEKRLTYDCESQSQKNIGLRILIHLHLWAAMIACPFWVATMCRVSSYLICYILPRIIPALTPLPPPFKSLKFSFPSANTFERNDFQHRVAVYAVLHSTE</sequence>
<dbReference type="VEuPathDB" id="VectorBase:GPPI011336"/>